<comment type="similarity">
    <text evidence="2 12">Belongs to the RNA methyltransferase RsmE family.</text>
</comment>
<dbReference type="Pfam" id="PF20260">
    <property type="entry name" value="PUA_4"/>
    <property type="match status" value="1"/>
</dbReference>
<evidence type="ECO:0000256" key="10">
    <source>
        <dbReference type="ARBA" id="ARBA00025699"/>
    </source>
</evidence>
<dbReference type="RefSeq" id="WP_307397458.1">
    <property type="nucleotide sequence ID" value="NZ_BAAADK010000015.1"/>
</dbReference>
<accession>A0ABT9W4I4</accession>
<evidence type="ECO:0000259" key="14">
    <source>
        <dbReference type="Pfam" id="PF20260"/>
    </source>
</evidence>
<dbReference type="NCBIfam" id="TIGR00046">
    <property type="entry name" value="RsmE family RNA methyltransferase"/>
    <property type="match status" value="1"/>
</dbReference>
<dbReference type="Proteomes" id="UP001235840">
    <property type="component" value="Unassembled WGS sequence"/>
</dbReference>
<gene>
    <name evidence="15" type="ORF">J2S11_003965</name>
</gene>
<sequence>MQRYFIPKEQLDASSCRVIGQDAHHISNVLRMQAGDCVLCSDGQGRTVQARIMTITKDEIQCDIVHEMQQQRELPISVTIAQGLPKGDKLEWILQKGTELGAQQFIPFISHRTIVKYDHKKEAKKQERWRKIIKEAAEQSHRDVLPQLQAVMPLKELLEVQADHKLVAYEDLSIQERSSAFYEGLKKIKPKESMIIAIGPEGGFEEQEIQQLKEAGYQPVSLGKRILRTETASQYVLAAISFYFEQMGG</sequence>
<dbReference type="Gene3D" id="3.40.1280.10">
    <property type="match status" value="1"/>
</dbReference>
<dbReference type="PANTHER" id="PTHR30027">
    <property type="entry name" value="RIBOSOMAL RNA SMALL SUBUNIT METHYLTRANSFERASE E"/>
    <property type="match status" value="1"/>
</dbReference>
<dbReference type="GO" id="GO:0032259">
    <property type="term" value="P:methylation"/>
    <property type="evidence" value="ECO:0007669"/>
    <property type="project" value="UniProtKB-KW"/>
</dbReference>
<dbReference type="InterPro" id="IPR015947">
    <property type="entry name" value="PUA-like_sf"/>
</dbReference>
<comment type="function">
    <text evidence="10 12">Specifically methylates the N3 position of the uracil ring of uridine 1498 (m3U1498) in 16S rRNA. Acts on the fully assembled 30S ribosomal subunit.</text>
</comment>
<evidence type="ECO:0000256" key="3">
    <source>
        <dbReference type="ARBA" id="ARBA00012328"/>
    </source>
</evidence>
<dbReference type="CDD" id="cd18084">
    <property type="entry name" value="RsmE-like"/>
    <property type="match status" value="1"/>
</dbReference>
<evidence type="ECO:0000256" key="9">
    <source>
        <dbReference type="ARBA" id="ARBA00022691"/>
    </source>
</evidence>
<dbReference type="InterPro" id="IPR046886">
    <property type="entry name" value="RsmE_MTase_dom"/>
</dbReference>
<keyword evidence="8 12" id="KW-0808">Transferase</keyword>
<dbReference type="InterPro" id="IPR006700">
    <property type="entry name" value="RsmE"/>
</dbReference>
<comment type="catalytic activity">
    <reaction evidence="11 12">
        <text>uridine(1498) in 16S rRNA + S-adenosyl-L-methionine = N(3)-methyluridine(1498) in 16S rRNA + S-adenosyl-L-homocysteine + H(+)</text>
        <dbReference type="Rhea" id="RHEA:42920"/>
        <dbReference type="Rhea" id="RHEA-COMP:10283"/>
        <dbReference type="Rhea" id="RHEA-COMP:10284"/>
        <dbReference type="ChEBI" id="CHEBI:15378"/>
        <dbReference type="ChEBI" id="CHEBI:57856"/>
        <dbReference type="ChEBI" id="CHEBI:59789"/>
        <dbReference type="ChEBI" id="CHEBI:65315"/>
        <dbReference type="ChEBI" id="CHEBI:74502"/>
        <dbReference type="EC" id="2.1.1.193"/>
    </reaction>
</comment>
<keyword evidence="7 12" id="KW-0489">Methyltransferase</keyword>
<dbReference type="PANTHER" id="PTHR30027:SF3">
    <property type="entry name" value="16S RRNA (URACIL(1498)-N(3))-METHYLTRANSFERASE"/>
    <property type="match status" value="1"/>
</dbReference>
<evidence type="ECO:0000256" key="2">
    <source>
        <dbReference type="ARBA" id="ARBA00005528"/>
    </source>
</evidence>
<evidence type="ECO:0000256" key="11">
    <source>
        <dbReference type="ARBA" id="ARBA00047944"/>
    </source>
</evidence>
<dbReference type="InterPro" id="IPR046887">
    <property type="entry name" value="RsmE_PUA-like"/>
</dbReference>
<evidence type="ECO:0000256" key="1">
    <source>
        <dbReference type="ARBA" id="ARBA00004496"/>
    </source>
</evidence>
<comment type="subcellular location">
    <subcellularLocation>
        <location evidence="1 12">Cytoplasm</location>
    </subcellularLocation>
</comment>
<evidence type="ECO:0000256" key="6">
    <source>
        <dbReference type="ARBA" id="ARBA00022552"/>
    </source>
</evidence>
<evidence type="ECO:0000259" key="13">
    <source>
        <dbReference type="Pfam" id="PF04452"/>
    </source>
</evidence>
<evidence type="ECO:0000256" key="12">
    <source>
        <dbReference type="PIRNR" id="PIRNR015601"/>
    </source>
</evidence>
<dbReference type="GO" id="GO:0008168">
    <property type="term" value="F:methyltransferase activity"/>
    <property type="evidence" value="ECO:0007669"/>
    <property type="project" value="UniProtKB-KW"/>
</dbReference>
<dbReference type="Pfam" id="PF04452">
    <property type="entry name" value="Methyltrans_RNA"/>
    <property type="match status" value="1"/>
</dbReference>
<dbReference type="SUPFAM" id="SSF88697">
    <property type="entry name" value="PUA domain-like"/>
    <property type="match status" value="1"/>
</dbReference>
<keyword evidence="5 12" id="KW-0963">Cytoplasm</keyword>
<proteinExistence type="inferred from homology"/>
<organism evidence="15 16">
    <name type="scientific">Caldalkalibacillus horti</name>
    <dbReference type="NCBI Taxonomy" id="77523"/>
    <lineage>
        <taxon>Bacteria</taxon>
        <taxon>Bacillati</taxon>
        <taxon>Bacillota</taxon>
        <taxon>Bacilli</taxon>
        <taxon>Bacillales</taxon>
        <taxon>Bacillaceae</taxon>
        <taxon>Caldalkalibacillus</taxon>
    </lineage>
</organism>
<comment type="caution">
    <text evidence="15">The sequence shown here is derived from an EMBL/GenBank/DDBJ whole genome shotgun (WGS) entry which is preliminary data.</text>
</comment>
<feature type="domain" description="Ribosomal RNA small subunit methyltransferase E methyltransferase" evidence="13">
    <location>
        <begin position="73"/>
        <end position="241"/>
    </location>
</feature>
<evidence type="ECO:0000256" key="7">
    <source>
        <dbReference type="ARBA" id="ARBA00022603"/>
    </source>
</evidence>
<dbReference type="EC" id="2.1.1.193" evidence="3 12"/>
<dbReference type="SUPFAM" id="SSF75217">
    <property type="entry name" value="alpha/beta knot"/>
    <property type="match status" value="1"/>
</dbReference>
<dbReference type="InterPro" id="IPR029026">
    <property type="entry name" value="tRNA_m1G_MTases_N"/>
</dbReference>
<dbReference type="InterPro" id="IPR029028">
    <property type="entry name" value="Alpha/beta_knot_MTases"/>
</dbReference>
<dbReference type="NCBIfam" id="NF008692">
    <property type="entry name" value="PRK11713.1-5"/>
    <property type="match status" value="1"/>
</dbReference>
<keyword evidence="16" id="KW-1185">Reference proteome</keyword>
<evidence type="ECO:0000313" key="15">
    <source>
        <dbReference type="EMBL" id="MDQ0168035.1"/>
    </source>
</evidence>
<reference evidence="15 16" key="1">
    <citation type="submission" date="2023-07" db="EMBL/GenBank/DDBJ databases">
        <title>Genomic Encyclopedia of Type Strains, Phase IV (KMG-IV): sequencing the most valuable type-strain genomes for metagenomic binning, comparative biology and taxonomic classification.</title>
        <authorList>
            <person name="Goeker M."/>
        </authorList>
    </citation>
    <scope>NUCLEOTIDE SEQUENCE [LARGE SCALE GENOMIC DNA]</scope>
    <source>
        <strain evidence="15 16">DSM 12751</strain>
    </source>
</reference>
<evidence type="ECO:0000256" key="4">
    <source>
        <dbReference type="ARBA" id="ARBA00013673"/>
    </source>
</evidence>
<feature type="domain" description="Ribosomal RNA small subunit methyltransferase E PUA-like" evidence="14">
    <location>
        <begin position="20"/>
        <end position="64"/>
    </location>
</feature>
<dbReference type="NCBIfam" id="NF008691">
    <property type="entry name" value="PRK11713.1-4"/>
    <property type="match status" value="1"/>
</dbReference>
<evidence type="ECO:0000256" key="5">
    <source>
        <dbReference type="ARBA" id="ARBA00022490"/>
    </source>
</evidence>
<dbReference type="PIRSF" id="PIRSF015601">
    <property type="entry name" value="MTase_slr0722"/>
    <property type="match status" value="1"/>
</dbReference>
<protein>
    <recommendedName>
        <fullName evidence="4 12">Ribosomal RNA small subunit methyltransferase E</fullName>
        <ecNumber evidence="3 12">2.1.1.193</ecNumber>
    </recommendedName>
</protein>
<evidence type="ECO:0000256" key="8">
    <source>
        <dbReference type="ARBA" id="ARBA00022679"/>
    </source>
</evidence>
<keyword evidence="6 12" id="KW-0698">rRNA processing</keyword>
<keyword evidence="9 12" id="KW-0949">S-adenosyl-L-methionine</keyword>
<dbReference type="EMBL" id="JAUSTY010000023">
    <property type="protein sequence ID" value="MDQ0168035.1"/>
    <property type="molecule type" value="Genomic_DNA"/>
</dbReference>
<evidence type="ECO:0000313" key="16">
    <source>
        <dbReference type="Proteomes" id="UP001235840"/>
    </source>
</evidence>
<name>A0ABT9W4I4_9BACI</name>